<dbReference type="InterPro" id="IPR002347">
    <property type="entry name" value="SDR_fam"/>
</dbReference>
<dbReference type="EC" id="1.3.1.28" evidence="7"/>
<keyword evidence="2" id="KW-0521">NADP</keyword>
<dbReference type="SUPFAM" id="SSF51735">
    <property type="entry name" value="NAD(P)-binding Rossmann-fold domains"/>
    <property type="match status" value="1"/>
</dbReference>
<dbReference type="eggNOG" id="COG4221">
    <property type="taxonomic scope" value="Bacteria"/>
</dbReference>
<organism evidence="6 8">
    <name type="scientific">Corynebacterium imitans</name>
    <dbReference type="NCBI Taxonomy" id="156978"/>
    <lineage>
        <taxon>Bacteria</taxon>
        <taxon>Bacillati</taxon>
        <taxon>Actinomycetota</taxon>
        <taxon>Actinomycetes</taxon>
        <taxon>Mycobacteriales</taxon>
        <taxon>Corynebacteriaceae</taxon>
        <taxon>Corynebacterium</taxon>
    </lineage>
</organism>
<dbReference type="OrthoDB" id="158573at2"/>
<name>A0A076NQA9_9CORY</name>
<dbReference type="HOGENOM" id="CLU_010194_2_10_11"/>
<dbReference type="Proteomes" id="UP000215374">
    <property type="component" value="Chromosome 1"/>
</dbReference>
<proteinExistence type="inferred from homology"/>
<dbReference type="Gene3D" id="3.40.50.720">
    <property type="entry name" value="NAD(P)-binding Rossmann-like Domain"/>
    <property type="match status" value="1"/>
</dbReference>
<dbReference type="STRING" id="156978.CIMIT_03190"/>
<reference evidence="6 8" key="1">
    <citation type="submission" date="2014-08" db="EMBL/GenBank/DDBJ databases">
        <title>Complete genome sequence of Corynebacterium imitans DSM 44264, isolated from a five-month-old boy with suspected pharyngeal diphtheria.</title>
        <authorList>
            <person name="Mollmann S."/>
            <person name="Albersmeier A."/>
            <person name="Ruckert C."/>
            <person name="Tauch A."/>
        </authorList>
    </citation>
    <scope>NUCLEOTIDE SEQUENCE [LARGE SCALE GENOMIC DNA]</scope>
    <source>
        <strain evidence="6 8">DSM 44264</strain>
    </source>
</reference>
<evidence type="ECO:0000313" key="8">
    <source>
        <dbReference type="Proteomes" id="UP000028780"/>
    </source>
</evidence>
<dbReference type="Proteomes" id="UP000028780">
    <property type="component" value="Chromosome"/>
</dbReference>
<evidence type="ECO:0000259" key="5">
    <source>
        <dbReference type="SMART" id="SM00822"/>
    </source>
</evidence>
<evidence type="ECO:0000256" key="1">
    <source>
        <dbReference type="ARBA" id="ARBA00006484"/>
    </source>
</evidence>
<dbReference type="InterPro" id="IPR036291">
    <property type="entry name" value="NAD(P)-bd_dom_sf"/>
</dbReference>
<dbReference type="NCBIfam" id="NF006073">
    <property type="entry name" value="PRK08219.1"/>
    <property type="match status" value="1"/>
</dbReference>
<dbReference type="EMBL" id="CP009211">
    <property type="protein sequence ID" value="AIJ33042.1"/>
    <property type="molecule type" value="Genomic_DNA"/>
</dbReference>
<keyword evidence="3 7" id="KW-0560">Oxidoreductase</keyword>
<reference evidence="7 9" key="2">
    <citation type="submission" date="2017-06" db="EMBL/GenBank/DDBJ databases">
        <authorList>
            <consortium name="Pathogen Informatics"/>
        </authorList>
    </citation>
    <scope>NUCLEOTIDE SEQUENCE [LARGE SCALE GENOMIC DNA]</scope>
    <source>
        <strain evidence="7 9">NCTC13015</strain>
    </source>
</reference>
<feature type="domain" description="Ketoreductase" evidence="5">
    <location>
        <begin position="2"/>
        <end position="162"/>
    </location>
</feature>
<comment type="similarity">
    <text evidence="1 4">Belongs to the short-chain dehydrogenases/reductases (SDR) family.</text>
</comment>
<sequence length="218" mass="22905">MKTALITGASRGIGHAIAEELGKDHHIIAGASKDASEIVAALPSAEPFEVDLTDSAALCRAAARIEQVDVLIHAAGVLHKAPFDQLSEAQWRETMEVNVHAPVTLTRELLPALRRSRGLLLTINSGAGFFGVPENSAYCASKFALRGFTDALRLEEAGAIRITSLHPGRTNTDMIAAPAHGDAPKMDAASVAKAARLAVDAGPDAVVDFLRITPTGME</sequence>
<gene>
    <name evidence="7" type="primary">entA</name>
    <name evidence="6" type="ORF">CIMIT_03190</name>
    <name evidence="7" type="ORF">SAMEA4535761_00704</name>
</gene>
<dbReference type="AlphaFoldDB" id="A0A076NQA9"/>
<dbReference type="RefSeq" id="WP_038589005.1">
    <property type="nucleotide sequence ID" value="NZ_CP009211.1"/>
</dbReference>
<dbReference type="PRINTS" id="PR00081">
    <property type="entry name" value="GDHRDH"/>
</dbReference>
<dbReference type="PROSITE" id="PS00061">
    <property type="entry name" value="ADH_SHORT"/>
    <property type="match status" value="1"/>
</dbReference>
<dbReference type="PANTHER" id="PTHR43391">
    <property type="entry name" value="RETINOL DEHYDROGENASE-RELATED"/>
    <property type="match status" value="1"/>
</dbReference>
<keyword evidence="8" id="KW-1185">Reference proteome</keyword>
<protein>
    <submittedName>
        <fullName evidence="6 7">Short-chain dehydrogenase</fullName>
        <ecNumber evidence="7">1.3.1.28</ecNumber>
    </submittedName>
</protein>
<dbReference type="InterPro" id="IPR057326">
    <property type="entry name" value="KR_dom"/>
</dbReference>
<evidence type="ECO:0000256" key="2">
    <source>
        <dbReference type="ARBA" id="ARBA00022857"/>
    </source>
</evidence>
<dbReference type="PRINTS" id="PR00080">
    <property type="entry name" value="SDRFAMILY"/>
</dbReference>
<dbReference type="Pfam" id="PF00106">
    <property type="entry name" value="adh_short"/>
    <property type="match status" value="1"/>
</dbReference>
<dbReference type="InterPro" id="IPR020904">
    <property type="entry name" value="Sc_DH/Rdtase_CS"/>
</dbReference>
<evidence type="ECO:0000313" key="7">
    <source>
        <dbReference type="EMBL" id="SNV61761.1"/>
    </source>
</evidence>
<dbReference type="GO" id="GO:0008667">
    <property type="term" value="F:2,3-dihydro-2,3-dihydroxybenzoate dehydrogenase activity"/>
    <property type="evidence" value="ECO:0007669"/>
    <property type="project" value="UniProtKB-EC"/>
</dbReference>
<dbReference type="EMBL" id="LT906467">
    <property type="protein sequence ID" value="SNV61761.1"/>
    <property type="molecule type" value="Genomic_DNA"/>
</dbReference>
<evidence type="ECO:0000313" key="9">
    <source>
        <dbReference type="Proteomes" id="UP000215374"/>
    </source>
</evidence>
<evidence type="ECO:0000313" key="6">
    <source>
        <dbReference type="EMBL" id="AIJ33042.1"/>
    </source>
</evidence>
<evidence type="ECO:0000256" key="4">
    <source>
        <dbReference type="RuleBase" id="RU000363"/>
    </source>
</evidence>
<dbReference type="SMART" id="SM00822">
    <property type="entry name" value="PKS_KR"/>
    <property type="match status" value="1"/>
</dbReference>
<dbReference type="PANTHER" id="PTHR43391:SF14">
    <property type="entry name" value="DEHYDROGENASE_REDUCTASE SDR FAMILY PROTEIN 7-LIKE"/>
    <property type="match status" value="1"/>
</dbReference>
<dbReference type="KEGG" id="cii:CIMIT_03190"/>
<accession>A0A076NQA9</accession>
<evidence type="ECO:0000256" key="3">
    <source>
        <dbReference type="ARBA" id="ARBA00023002"/>
    </source>
</evidence>